<dbReference type="InterPro" id="IPR036397">
    <property type="entry name" value="RNaseH_sf"/>
</dbReference>
<dbReference type="Proteomes" id="UP001157353">
    <property type="component" value="Unassembled WGS sequence"/>
</dbReference>
<gene>
    <name evidence="5" type="ORF">GCM10007916_37680</name>
</gene>
<evidence type="ECO:0000256" key="3">
    <source>
        <dbReference type="ARBA" id="ARBA00022839"/>
    </source>
</evidence>
<dbReference type="SUPFAM" id="SSF53098">
    <property type="entry name" value="Ribonuclease H-like"/>
    <property type="match status" value="1"/>
</dbReference>
<dbReference type="PANTHER" id="PTHR30231:SF4">
    <property type="entry name" value="PROTEIN NEN2"/>
    <property type="match status" value="1"/>
</dbReference>
<evidence type="ECO:0000256" key="1">
    <source>
        <dbReference type="ARBA" id="ARBA00022722"/>
    </source>
</evidence>
<dbReference type="EMBL" id="BSPQ01000030">
    <property type="protein sequence ID" value="GLS92696.1"/>
    <property type="molecule type" value="Genomic_DNA"/>
</dbReference>
<keyword evidence="6" id="KW-1185">Reference proteome</keyword>
<keyword evidence="2" id="KW-0378">Hydrolase</keyword>
<reference evidence="6" key="1">
    <citation type="journal article" date="2019" name="Int. J. Syst. Evol. Microbiol.">
        <title>The Global Catalogue of Microorganisms (GCM) 10K type strain sequencing project: providing services to taxonomists for standard genome sequencing and annotation.</title>
        <authorList>
            <consortium name="The Broad Institute Genomics Platform"/>
            <consortium name="The Broad Institute Genome Sequencing Center for Infectious Disease"/>
            <person name="Wu L."/>
            <person name="Ma J."/>
        </authorList>
    </citation>
    <scope>NUCLEOTIDE SEQUENCE [LARGE SCALE GENOMIC DNA]</scope>
    <source>
        <strain evidence="6">NBRC 103166</strain>
    </source>
</reference>
<evidence type="ECO:0000256" key="2">
    <source>
        <dbReference type="ARBA" id="ARBA00022801"/>
    </source>
</evidence>
<dbReference type="InterPro" id="IPR012337">
    <property type="entry name" value="RNaseH-like_sf"/>
</dbReference>
<accession>A0ABQ6E5K7</accession>
<comment type="caution">
    <text evidence="5">The sequence shown here is derived from an EMBL/GenBank/DDBJ whole genome shotgun (WGS) entry which is preliminary data.</text>
</comment>
<feature type="domain" description="Exonuclease" evidence="4">
    <location>
        <begin position="50"/>
        <end position="224"/>
    </location>
</feature>
<dbReference type="Pfam" id="PF00929">
    <property type="entry name" value="RNase_T"/>
    <property type="match status" value="1"/>
</dbReference>
<name>A0ABQ6E5K7_9GAMM</name>
<sequence length="236" mass="26791">MVPLFNYYHALNKLKRKRERYISKYDLPDNIKSLLKAPLPGLDDDLFEVDYVALDFETTGFYPEQDQILSVGYLPLSNQKILVSEAAETFIKSSEKIKAETAVINHIVPEMLEKGLPLDEVMDMLFSAITGKVLIAHGCIIEKRFLDYYIAKHFQLPPLPLLWVDTLSIEKSLTMHKGTHKSADFRLASTRARHGLPEYSAHGALIDALATAELYLALLKKRFAGTKASFRHLKIE</sequence>
<evidence type="ECO:0000259" key="4">
    <source>
        <dbReference type="SMART" id="SM00479"/>
    </source>
</evidence>
<keyword evidence="1" id="KW-0540">Nuclease</keyword>
<protein>
    <submittedName>
        <fullName evidence="5">DNA polymerase III subunit epsilon</fullName>
    </submittedName>
</protein>
<dbReference type="PANTHER" id="PTHR30231">
    <property type="entry name" value="DNA POLYMERASE III SUBUNIT EPSILON"/>
    <property type="match status" value="1"/>
</dbReference>
<dbReference type="CDD" id="cd06127">
    <property type="entry name" value="DEDDh"/>
    <property type="match status" value="1"/>
</dbReference>
<dbReference type="Gene3D" id="3.30.420.10">
    <property type="entry name" value="Ribonuclease H-like superfamily/Ribonuclease H"/>
    <property type="match status" value="1"/>
</dbReference>
<evidence type="ECO:0000313" key="6">
    <source>
        <dbReference type="Proteomes" id="UP001157353"/>
    </source>
</evidence>
<organism evidence="5 6">
    <name type="scientific">Psychromonas marina</name>
    <dbReference type="NCBI Taxonomy" id="88364"/>
    <lineage>
        <taxon>Bacteria</taxon>
        <taxon>Pseudomonadati</taxon>
        <taxon>Pseudomonadota</taxon>
        <taxon>Gammaproteobacteria</taxon>
        <taxon>Alteromonadales</taxon>
        <taxon>Psychromonadaceae</taxon>
        <taxon>Psychromonas</taxon>
    </lineage>
</organism>
<keyword evidence="3" id="KW-0269">Exonuclease</keyword>
<dbReference type="InterPro" id="IPR013520">
    <property type="entry name" value="Ribonucl_H"/>
</dbReference>
<evidence type="ECO:0000313" key="5">
    <source>
        <dbReference type="EMBL" id="GLS92696.1"/>
    </source>
</evidence>
<dbReference type="RefSeq" id="WP_284205850.1">
    <property type="nucleotide sequence ID" value="NZ_BSPQ01000030.1"/>
</dbReference>
<dbReference type="SMART" id="SM00479">
    <property type="entry name" value="EXOIII"/>
    <property type="match status" value="1"/>
</dbReference>
<proteinExistence type="predicted"/>